<evidence type="ECO:0000313" key="8">
    <source>
        <dbReference type="EMBL" id="MQS45861.1"/>
    </source>
</evidence>
<evidence type="ECO:0000256" key="5">
    <source>
        <dbReference type="HAMAP-Rule" id="MF_01925"/>
    </source>
</evidence>
<gene>
    <name evidence="5" type="primary">proC</name>
    <name evidence="8" type="ORF">FHL03_10225</name>
</gene>
<feature type="domain" description="Pyrroline-5-carboxylate reductase catalytic N-terminal" evidence="6">
    <location>
        <begin position="8"/>
        <end position="100"/>
    </location>
</feature>
<keyword evidence="2 5" id="KW-0641">Proline biosynthesis</keyword>
<evidence type="ECO:0000313" key="9">
    <source>
        <dbReference type="Proteomes" id="UP000436655"/>
    </source>
</evidence>
<keyword evidence="5" id="KW-0963">Cytoplasm</keyword>
<comment type="subcellular location">
    <subcellularLocation>
        <location evidence="5">Cytoplasm</location>
    </subcellularLocation>
</comment>
<keyword evidence="3 5" id="KW-0521">NADP</keyword>
<accession>A0ABW9P995</accession>
<evidence type="ECO:0000256" key="2">
    <source>
        <dbReference type="ARBA" id="ARBA00022650"/>
    </source>
</evidence>
<dbReference type="InterPro" id="IPR008927">
    <property type="entry name" value="6-PGluconate_DH-like_C_sf"/>
</dbReference>
<dbReference type="PIRSF" id="PIRSF000193">
    <property type="entry name" value="Pyrrol-5-carb_rd"/>
    <property type="match status" value="1"/>
</dbReference>
<evidence type="ECO:0000259" key="7">
    <source>
        <dbReference type="Pfam" id="PF14748"/>
    </source>
</evidence>
<dbReference type="HAMAP" id="MF_01925">
    <property type="entry name" value="P5C_reductase"/>
    <property type="match status" value="1"/>
</dbReference>
<dbReference type="SUPFAM" id="SSF51735">
    <property type="entry name" value="NAD(P)-binding Rossmann-fold domains"/>
    <property type="match status" value="1"/>
</dbReference>
<dbReference type="EMBL" id="VDFN01000011">
    <property type="protein sequence ID" value="MQS45861.1"/>
    <property type="molecule type" value="Genomic_DNA"/>
</dbReference>
<keyword evidence="4 5" id="KW-0560">Oxidoreductase</keyword>
<dbReference type="Proteomes" id="UP000436655">
    <property type="component" value="Unassembled WGS sequence"/>
</dbReference>
<feature type="domain" description="Pyrroline-5-carboxylate reductase dimerisation" evidence="7">
    <location>
        <begin position="161"/>
        <end position="265"/>
    </location>
</feature>
<dbReference type="InterPro" id="IPR000304">
    <property type="entry name" value="Pyrroline-COOH_reductase"/>
</dbReference>
<dbReference type="RefSeq" id="WP_153494388.1">
    <property type="nucleotide sequence ID" value="NZ_VDFN01000011.1"/>
</dbReference>
<proteinExistence type="inferred from homology"/>
<keyword evidence="9" id="KW-1185">Reference proteome</keyword>
<name>A0ABW9P995_9LACO</name>
<reference evidence="8 9" key="1">
    <citation type="journal article" date="2019" name="Syst. Appl. Microbiol.">
        <title>Polyphasic characterization of two novel Lactobacillus spp. isolated from blown salami packages: Description of Lactobacillus halodurans sp. nov. and Lactobacillus salsicarnum sp. nov.</title>
        <authorList>
            <person name="Schuster J.A."/>
            <person name="Klingl A."/>
            <person name="Vogel R.F."/>
            <person name="Ehrmann M.A."/>
        </authorList>
    </citation>
    <scope>NUCLEOTIDE SEQUENCE [LARGE SCALE GENOMIC DNA]</scope>
    <source>
        <strain evidence="8 9">TMW 1.2098</strain>
    </source>
</reference>
<comment type="catalytic activity">
    <reaction evidence="5">
        <text>L-proline + NAD(+) = (S)-1-pyrroline-5-carboxylate + NADH + 2 H(+)</text>
        <dbReference type="Rhea" id="RHEA:14105"/>
        <dbReference type="ChEBI" id="CHEBI:15378"/>
        <dbReference type="ChEBI" id="CHEBI:17388"/>
        <dbReference type="ChEBI" id="CHEBI:57540"/>
        <dbReference type="ChEBI" id="CHEBI:57945"/>
        <dbReference type="ChEBI" id="CHEBI:60039"/>
        <dbReference type="EC" id="1.5.1.2"/>
    </reaction>
</comment>
<evidence type="ECO:0000256" key="3">
    <source>
        <dbReference type="ARBA" id="ARBA00022857"/>
    </source>
</evidence>
<comment type="catalytic activity">
    <reaction evidence="5">
        <text>L-proline + NADP(+) = (S)-1-pyrroline-5-carboxylate + NADPH + 2 H(+)</text>
        <dbReference type="Rhea" id="RHEA:14109"/>
        <dbReference type="ChEBI" id="CHEBI:15378"/>
        <dbReference type="ChEBI" id="CHEBI:17388"/>
        <dbReference type="ChEBI" id="CHEBI:57783"/>
        <dbReference type="ChEBI" id="CHEBI:58349"/>
        <dbReference type="ChEBI" id="CHEBI:60039"/>
        <dbReference type="EC" id="1.5.1.2"/>
    </reaction>
</comment>
<comment type="caution">
    <text evidence="8">The sequence shown here is derived from an EMBL/GenBank/DDBJ whole genome shotgun (WGS) entry which is preliminary data.</text>
</comment>
<sequence>MTNKLYSIGGGQMAEAIIRAVIKNKVFDKSDITVNDISDARRTLLENSYGIATSENLSNDDLAAADIIMIAVRPQDDLSSIAKKIKQSDTKAAIVSIVAGVTIDKLEHLLDIKDVALARIIPNTLTDTGFGYTGASLNDHIEKEQVDAFFKGFGKVEYIPEELIDTFTGYAVAGPNYVYNFYKDLCNAGVLAGLNRELANKLALENLKGAAAMLEQTGKHPSELLDINNSAGGVGINAQYELDNSDFSAGIQRAVMAAVRTTKELGK</sequence>
<dbReference type="PANTHER" id="PTHR11645:SF0">
    <property type="entry name" value="PYRROLINE-5-CARBOXYLATE REDUCTASE 3"/>
    <property type="match status" value="1"/>
</dbReference>
<comment type="similarity">
    <text evidence="1 5">Belongs to the pyrroline-5-carboxylate reductase family.</text>
</comment>
<evidence type="ECO:0000256" key="1">
    <source>
        <dbReference type="ARBA" id="ARBA00005525"/>
    </source>
</evidence>
<evidence type="ECO:0000259" key="6">
    <source>
        <dbReference type="Pfam" id="PF03807"/>
    </source>
</evidence>
<dbReference type="Gene3D" id="3.40.50.720">
    <property type="entry name" value="NAD(P)-binding Rossmann-like Domain"/>
    <property type="match status" value="1"/>
</dbReference>
<dbReference type="InterPro" id="IPR029036">
    <property type="entry name" value="P5CR_dimer"/>
</dbReference>
<dbReference type="PANTHER" id="PTHR11645">
    <property type="entry name" value="PYRROLINE-5-CARBOXYLATE REDUCTASE"/>
    <property type="match status" value="1"/>
</dbReference>
<dbReference type="Gene3D" id="1.10.3730.10">
    <property type="entry name" value="ProC C-terminal domain-like"/>
    <property type="match status" value="1"/>
</dbReference>
<dbReference type="SUPFAM" id="SSF48179">
    <property type="entry name" value="6-phosphogluconate dehydrogenase C-terminal domain-like"/>
    <property type="match status" value="1"/>
</dbReference>
<evidence type="ECO:0000256" key="4">
    <source>
        <dbReference type="ARBA" id="ARBA00023002"/>
    </source>
</evidence>
<dbReference type="Pfam" id="PF03807">
    <property type="entry name" value="F420_oxidored"/>
    <property type="match status" value="1"/>
</dbReference>
<protein>
    <recommendedName>
        <fullName evidence="5">Pyrroline-5-carboxylate reductase</fullName>
        <shortName evidence="5">P5C reductase</shortName>
        <shortName evidence="5">P5CR</shortName>
        <ecNumber evidence="5">1.5.1.2</ecNumber>
    </recommendedName>
    <alternativeName>
        <fullName evidence="5">PCA reductase</fullName>
    </alternativeName>
</protein>
<comment type="pathway">
    <text evidence="5">Amino-acid biosynthesis; L-proline biosynthesis; L-proline from L-glutamate 5-semialdehyde: step 1/1.</text>
</comment>
<dbReference type="InterPro" id="IPR036291">
    <property type="entry name" value="NAD(P)-bd_dom_sf"/>
</dbReference>
<dbReference type="Pfam" id="PF14748">
    <property type="entry name" value="P5CR_dimer"/>
    <property type="match status" value="1"/>
</dbReference>
<comment type="function">
    <text evidence="5">Catalyzes the reduction of 1-pyrroline-5-carboxylate (PCA) to L-proline.</text>
</comment>
<dbReference type="EC" id="1.5.1.2" evidence="5"/>
<organism evidence="8 9">
    <name type="scientific">Companilactobacillus mishanensis</name>
    <dbReference type="NCBI Taxonomy" id="2486008"/>
    <lineage>
        <taxon>Bacteria</taxon>
        <taxon>Bacillati</taxon>
        <taxon>Bacillota</taxon>
        <taxon>Bacilli</taxon>
        <taxon>Lactobacillales</taxon>
        <taxon>Lactobacillaceae</taxon>
        <taxon>Companilactobacillus</taxon>
    </lineage>
</organism>
<dbReference type="InterPro" id="IPR028939">
    <property type="entry name" value="P5C_Rdtase_cat_N"/>
</dbReference>
<keyword evidence="5" id="KW-0028">Amino-acid biosynthesis</keyword>